<proteinExistence type="predicted"/>
<organism evidence="3 4">
    <name type="scientific">Paenibacillus athensensis</name>
    <dbReference type="NCBI Taxonomy" id="1967502"/>
    <lineage>
        <taxon>Bacteria</taxon>
        <taxon>Bacillati</taxon>
        <taxon>Bacillota</taxon>
        <taxon>Bacilli</taxon>
        <taxon>Bacillales</taxon>
        <taxon>Paenibacillaceae</taxon>
        <taxon>Paenibacillus</taxon>
    </lineage>
</organism>
<accession>A0A4Y8Q3P0</accession>
<keyword evidence="4" id="KW-1185">Reference proteome</keyword>
<gene>
    <name evidence="3" type="ORF">B5M42_10805</name>
</gene>
<name>A0A4Y8Q3P0_9BACL</name>
<evidence type="ECO:0000256" key="1">
    <source>
        <dbReference type="SAM" id="MobiDB-lite"/>
    </source>
</evidence>
<reference evidence="3 4" key="1">
    <citation type="submission" date="2017-03" db="EMBL/GenBank/DDBJ databases">
        <title>Isolation of Levoglucosan Utilizing Bacteria.</title>
        <authorList>
            <person name="Arya A.S."/>
        </authorList>
    </citation>
    <scope>NUCLEOTIDE SEQUENCE [LARGE SCALE GENOMIC DNA]</scope>
    <source>
        <strain evidence="3 4">MEC069</strain>
    </source>
</reference>
<dbReference type="PROSITE" id="PS51257">
    <property type="entry name" value="PROKAR_LIPOPROTEIN"/>
    <property type="match status" value="1"/>
</dbReference>
<feature type="signal peptide" evidence="2">
    <location>
        <begin position="1"/>
        <end position="18"/>
    </location>
</feature>
<evidence type="ECO:0008006" key="5">
    <source>
        <dbReference type="Google" id="ProtNLM"/>
    </source>
</evidence>
<feature type="region of interest" description="Disordered" evidence="1">
    <location>
        <begin position="21"/>
        <end position="58"/>
    </location>
</feature>
<dbReference type="OrthoDB" id="1267107at2"/>
<dbReference type="RefSeq" id="WP_134752613.1">
    <property type="nucleotide sequence ID" value="NZ_MYFO02000003.1"/>
</dbReference>
<dbReference type="AlphaFoldDB" id="A0A4Y8Q3P0"/>
<feature type="compositionally biased region" description="Low complexity" evidence="1">
    <location>
        <begin position="31"/>
        <end position="58"/>
    </location>
</feature>
<dbReference type="Proteomes" id="UP000298246">
    <property type="component" value="Unassembled WGS sequence"/>
</dbReference>
<sequence length="252" mass="26408">MRRWITLVAAVALASALAGCRSGDETQTGEGTASPAPGASATPAASAGPSVSPTATPAATVTPAATAAPSVKPKPASVAAPADAKAAVEGRANDTLAAMKAQDLAKLAKLAHPDKGVQFSPYAHIDTAKDVRLKASELGTAWTDGNPRTWGSYDGSGEPITLTFPAYFAKFVYNHDYSTAPDVGYNTIIGKSTTLNNVFDVYPKDSCVTVEYHFSGFDPQFDGNDWSSLRLVFEKSGAEWYLTAVIHDQFTM</sequence>
<keyword evidence="2" id="KW-0732">Signal</keyword>
<comment type="caution">
    <text evidence="3">The sequence shown here is derived from an EMBL/GenBank/DDBJ whole genome shotgun (WGS) entry which is preliminary data.</text>
</comment>
<evidence type="ECO:0000313" key="4">
    <source>
        <dbReference type="Proteomes" id="UP000298246"/>
    </source>
</evidence>
<evidence type="ECO:0000313" key="3">
    <source>
        <dbReference type="EMBL" id="TFE88035.1"/>
    </source>
</evidence>
<dbReference type="EMBL" id="MYFO01000011">
    <property type="protein sequence ID" value="TFE88035.1"/>
    <property type="molecule type" value="Genomic_DNA"/>
</dbReference>
<feature type="chain" id="PRO_5038853095" description="Lipoprotein" evidence="2">
    <location>
        <begin position="19"/>
        <end position="252"/>
    </location>
</feature>
<protein>
    <recommendedName>
        <fullName evidence="5">Lipoprotein</fullName>
    </recommendedName>
</protein>
<evidence type="ECO:0000256" key="2">
    <source>
        <dbReference type="SAM" id="SignalP"/>
    </source>
</evidence>